<evidence type="ECO:0000313" key="1">
    <source>
        <dbReference type="EMBL" id="MBO8439344.1"/>
    </source>
</evidence>
<proteinExistence type="predicted"/>
<dbReference type="EMBL" id="JADIMV010000031">
    <property type="protein sequence ID" value="MBO8439344.1"/>
    <property type="molecule type" value="Genomic_DNA"/>
</dbReference>
<dbReference type="Proteomes" id="UP000712007">
    <property type="component" value="Unassembled WGS sequence"/>
</dbReference>
<reference evidence="1" key="2">
    <citation type="journal article" date="2021" name="PeerJ">
        <title>Extensive microbial diversity within the chicken gut microbiome revealed by metagenomics and culture.</title>
        <authorList>
            <person name="Gilroy R."/>
            <person name="Ravi A."/>
            <person name="Getino M."/>
            <person name="Pursley I."/>
            <person name="Horton D.L."/>
            <person name="Alikhan N.F."/>
            <person name="Baker D."/>
            <person name="Gharbi K."/>
            <person name="Hall N."/>
            <person name="Watson M."/>
            <person name="Adriaenssens E.M."/>
            <person name="Foster-Nyarko E."/>
            <person name="Jarju S."/>
            <person name="Secka A."/>
            <person name="Antonio M."/>
            <person name="Oren A."/>
            <person name="Chaudhuri R.R."/>
            <person name="La Ragione R."/>
            <person name="Hildebrand F."/>
            <person name="Pallen M.J."/>
        </authorList>
    </citation>
    <scope>NUCLEOTIDE SEQUENCE</scope>
    <source>
        <strain evidence="1">3924</strain>
    </source>
</reference>
<reference evidence="1" key="1">
    <citation type="submission" date="2020-10" db="EMBL/GenBank/DDBJ databases">
        <authorList>
            <person name="Gilroy R."/>
        </authorList>
    </citation>
    <scope>NUCLEOTIDE SEQUENCE</scope>
    <source>
        <strain evidence="1">3924</strain>
    </source>
</reference>
<name>A0A940DKU1_9BACT</name>
<evidence type="ECO:0000313" key="2">
    <source>
        <dbReference type="Proteomes" id="UP000712007"/>
    </source>
</evidence>
<gene>
    <name evidence="1" type="ORF">IAC51_01695</name>
</gene>
<organism evidence="1 2">
    <name type="scientific">Candidatus Aphodosoma intestinipullorum</name>
    <dbReference type="NCBI Taxonomy" id="2840674"/>
    <lineage>
        <taxon>Bacteria</taxon>
        <taxon>Pseudomonadati</taxon>
        <taxon>Bacteroidota</taxon>
        <taxon>Bacteroidia</taxon>
        <taxon>Bacteroidales</taxon>
        <taxon>Candidatus Aphodosoma</taxon>
    </lineage>
</organism>
<dbReference type="AlphaFoldDB" id="A0A940DKU1"/>
<sequence length="62" mass="6877">MAKTKRAGKPDKAKEKIALGILGQFSGGDEEVCYEEDEPGRIYAVYGLGTDDERRVPLFDLE</sequence>
<comment type="caution">
    <text evidence="1">The sequence shown here is derived from an EMBL/GenBank/DDBJ whole genome shotgun (WGS) entry which is preliminary data.</text>
</comment>
<protein>
    <submittedName>
        <fullName evidence="1">Uncharacterized protein</fullName>
    </submittedName>
</protein>
<accession>A0A940DKU1</accession>